<keyword evidence="6 8" id="KW-0472">Membrane</keyword>
<dbReference type="Proteomes" id="UP000179467">
    <property type="component" value="Unassembled WGS sequence"/>
</dbReference>
<organism evidence="13 14">
    <name type="scientific">Edaphosphingomonas haloaromaticamans</name>
    <dbReference type="NCBI Taxonomy" id="653954"/>
    <lineage>
        <taxon>Bacteria</taxon>
        <taxon>Pseudomonadati</taxon>
        <taxon>Pseudomonadota</taxon>
        <taxon>Alphaproteobacteria</taxon>
        <taxon>Sphingomonadales</taxon>
        <taxon>Rhizorhabdaceae</taxon>
        <taxon>Edaphosphingomonas</taxon>
    </lineage>
</organism>
<feature type="domain" description="TonB-dependent receptor plug" evidence="12">
    <location>
        <begin position="51"/>
        <end position="158"/>
    </location>
</feature>
<feature type="domain" description="TonB-dependent receptor-like beta-barrel" evidence="11">
    <location>
        <begin position="281"/>
        <end position="634"/>
    </location>
</feature>
<evidence type="ECO:0000259" key="12">
    <source>
        <dbReference type="Pfam" id="PF07715"/>
    </source>
</evidence>
<evidence type="ECO:0000256" key="7">
    <source>
        <dbReference type="ARBA" id="ARBA00023237"/>
    </source>
</evidence>
<dbReference type="InterPro" id="IPR039426">
    <property type="entry name" value="TonB-dep_rcpt-like"/>
</dbReference>
<dbReference type="InterPro" id="IPR000531">
    <property type="entry name" value="Beta-barrel_TonB"/>
</dbReference>
<dbReference type="InterPro" id="IPR036942">
    <property type="entry name" value="Beta-barrel_TonB_sf"/>
</dbReference>
<dbReference type="GO" id="GO:0015344">
    <property type="term" value="F:siderophore uptake transmembrane transporter activity"/>
    <property type="evidence" value="ECO:0007669"/>
    <property type="project" value="TreeGrafter"/>
</dbReference>
<dbReference type="InterPro" id="IPR012910">
    <property type="entry name" value="Plug_dom"/>
</dbReference>
<evidence type="ECO:0000256" key="8">
    <source>
        <dbReference type="PROSITE-ProRule" id="PRU01360"/>
    </source>
</evidence>
<keyword evidence="3 8" id="KW-1134">Transmembrane beta strand</keyword>
<dbReference type="AlphaFoldDB" id="A0A1S1HKZ5"/>
<keyword evidence="7 8" id="KW-0998">Cell outer membrane</keyword>
<evidence type="ECO:0000256" key="10">
    <source>
        <dbReference type="SAM" id="SignalP"/>
    </source>
</evidence>
<dbReference type="InterPro" id="IPR037066">
    <property type="entry name" value="Plug_dom_sf"/>
</dbReference>
<dbReference type="SUPFAM" id="SSF56935">
    <property type="entry name" value="Porins"/>
    <property type="match status" value="1"/>
</dbReference>
<evidence type="ECO:0000256" key="6">
    <source>
        <dbReference type="ARBA" id="ARBA00023136"/>
    </source>
</evidence>
<dbReference type="EMBL" id="MIPT01000001">
    <property type="protein sequence ID" value="OHT22111.1"/>
    <property type="molecule type" value="Genomic_DNA"/>
</dbReference>
<dbReference type="GO" id="GO:0044718">
    <property type="term" value="P:siderophore transmembrane transport"/>
    <property type="evidence" value="ECO:0007669"/>
    <property type="project" value="TreeGrafter"/>
</dbReference>
<gene>
    <name evidence="13" type="primary">btuB_16</name>
    <name evidence="13" type="ORF">BHE75_04133</name>
</gene>
<comment type="similarity">
    <text evidence="8 9">Belongs to the TonB-dependent receptor family.</text>
</comment>
<keyword evidence="10" id="KW-0732">Signal</keyword>
<keyword evidence="14" id="KW-1185">Reference proteome</keyword>
<dbReference type="Pfam" id="PF00593">
    <property type="entry name" value="TonB_dep_Rec_b-barrel"/>
    <property type="match status" value="1"/>
</dbReference>
<evidence type="ECO:0000313" key="14">
    <source>
        <dbReference type="Proteomes" id="UP000179467"/>
    </source>
</evidence>
<evidence type="ECO:0000256" key="5">
    <source>
        <dbReference type="ARBA" id="ARBA00023077"/>
    </source>
</evidence>
<dbReference type="PANTHER" id="PTHR30069">
    <property type="entry name" value="TONB-DEPENDENT OUTER MEMBRANE RECEPTOR"/>
    <property type="match status" value="1"/>
</dbReference>
<evidence type="ECO:0000256" key="3">
    <source>
        <dbReference type="ARBA" id="ARBA00022452"/>
    </source>
</evidence>
<comment type="caution">
    <text evidence="13">The sequence shown here is derived from an EMBL/GenBank/DDBJ whole genome shotgun (WGS) entry which is preliminary data.</text>
</comment>
<evidence type="ECO:0000313" key="13">
    <source>
        <dbReference type="EMBL" id="OHT22111.1"/>
    </source>
</evidence>
<proteinExistence type="inferred from homology"/>
<protein>
    <submittedName>
        <fullName evidence="13">Vitamin B12 transporter BtuB</fullName>
    </submittedName>
</protein>
<dbReference type="CDD" id="cd01347">
    <property type="entry name" value="ligand_gated_channel"/>
    <property type="match status" value="1"/>
</dbReference>
<dbReference type="RefSeq" id="WP_070936201.1">
    <property type="nucleotide sequence ID" value="NZ_MIPT01000001.1"/>
</dbReference>
<keyword evidence="5 9" id="KW-0798">TonB box</keyword>
<dbReference type="PROSITE" id="PS52016">
    <property type="entry name" value="TONB_DEPENDENT_REC_3"/>
    <property type="match status" value="1"/>
</dbReference>
<sequence>MSFSSRAAGRASLLAIAAIIATPALAEDEGDRGTIIVTAASAIADARADVARVPGGSGVVPAADFEDRLAVSLRDALAFAPGVYTQPRFGQEVRISVRGSGLSRGYHMRGLMLFQDGVPINLADNNGDFQELDPQVFQHIEIFRGANALRLGSSTLGGGINAVTPTGRSAPGVEMRVDGGSFGTVRGKVAAGFATERADAWFALTGDRSDGDRDHADRRAVRFNGNVGIRLDDRIETRFYASVNNIDQKLPGALAMADALDHPKQAAASSLAGDQARNLDSLRLQNRTTVDLGSASLAFGGYWNVKELVHPIYELIDQKSQDRGLFARIDWAGTLAGLPVEAAVGTTARFGTVAARQYRNVAGKRGAQTADARQTATTIDSYGELRIAPMPGLWLIAGGVQTHGERKIANHMAPARSGDADFDAFAPKFGLLWEARPDVQVYANYSRSVELPGFAELAQAPFGGAPGFVDLDPQRAWTIEVGTRGRIGIAAWDISLYRADVKGEMLQFTTSQDIPAATFNADRTRHQGIEASLELDLAPWARLRQAYQLNDFRFRHDAIYGGNRLPVVAKHLYRADLRLGTDRLSVTPNVEWLPQGAWADYGNGTRTGGYALIGLGAEAGLRDGITLFLDARNLANRHAIGDISAVVQATDAAAIYYPVERRAFYGGVRARF</sequence>
<dbReference type="GO" id="GO:0009279">
    <property type="term" value="C:cell outer membrane"/>
    <property type="evidence" value="ECO:0007669"/>
    <property type="project" value="UniProtKB-SubCell"/>
</dbReference>
<feature type="chain" id="PRO_5010189150" evidence="10">
    <location>
        <begin position="27"/>
        <end position="672"/>
    </location>
</feature>
<dbReference type="Gene3D" id="2.40.170.20">
    <property type="entry name" value="TonB-dependent receptor, beta-barrel domain"/>
    <property type="match status" value="1"/>
</dbReference>
<name>A0A1S1HKZ5_9SPHN</name>
<comment type="subcellular location">
    <subcellularLocation>
        <location evidence="1 8">Cell outer membrane</location>
        <topology evidence="1 8">Multi-pass membrane protein</topology>
    </subcellularLocation>
</comment>
<feature type="signal peptide" evidence="10">
    <location>
        <begin position="1"/>
        <end position="26"/>
    </location>
</feature>
<evidence type="ECO:0000256" key="4">
    <source>
        <dbReference type="ARBA" id="ARBA00022692"/>
    </source>
</evidence>
<dbReference type="PANTHER" id="PTHR30069:SF28">
    <property type="entry name" value="TONB-DEPENDENT RECEPTOR YNCD-RELATED"/>
    <property type="match status" value="1"/>
</dbReference>
<keyword evidence="2 8" id="KW-0813">Transport</keyword>
<reference evidence="13 14" key="1">
    <citation type="submission" date="2016-09" db="EMBL/GenBank/DDBJ databases">
        <title>Metabolic pathway, cell adaptation mechanisms and a novel monoxygenase revealed through proteogenomic-transcription analysis of a Sphingomonas haloaromaticamans strain degrading the fungicide ortho-phenylphenol.</title>
        <authorList>
            <person name="Perruchon C."/>
            <person name="Papadopoulou E.S."/>
            <person name="Rousidou C."/>
            <person name="Vasileiadis S."/>
            <person name="Tanou G."/>
            <person name="Amoutzias G."/>
            <person name="Molassiotis A."/>
            <person name="Karpouzas D.G."/>
        </authorList>
    </citation>
    <scope>NUCLEOTIDE SEQUENCE [LARGE SCALE GENOMIC DNA]</scope>
    <source>
        <strain evidence="13 14">P3</strain>
    </source>
</reference>
<accession>A0A1S1HKZ5</accession>
<evidence type="ECO:0000256" key="2">
    <source>
        <dbReference type="ARBA" id="ARBA00022448"/>
    </source>
</evidence>
<evidence type="ECO:0000256" key="9">
    <source>
        <dbReference type="RuleBase" id="RU003357"/>
    </source>
</evidence>
<dbReference type="Pfam" id="PF07715">
    <property type="entry name" value="Plug"/>
    <property type="match status" value="1"/>
</dbReference>
<dbReference type="OrthoDB" id="9760620at2"/>
<evidence type="ECO:0000256" key="1">
    <source>
        <dbReference type="ARBA" id="ARBA00004571"/>
    </source>
</evidence>
<dbReference type="Gene3D" id="2.170.130.10">
    <property type="entry name" value="TonB-dependent receptor, plug domain"/>
    <property type="match status" value="1"/>
</dbReference>
<keyword evidence="4 8" id="KW-0812">Transmembrane</keyword>
<evidence type="ECO:0000259" key="11">
    <source>
        <dbReference type="Pfam" id="PF00593"/>
    </source>
</evidence>